<sequence>MSSFTGSTGRIHHSSWLPQGDPVATVVFLHGYGEHLGLYDTFAGRLVADGIAVHAMDAVGHGRSDGERGVIPSWDVWVDDARQLAALAQDAHPGRPLVLAGHSGGGLAAYLLALRSPGMATALVLSGAPLRAVGWVPELLAADDSAEPVAVDPGEMFSTRPEYVHALLHDPLTYHGGFRREMLQAIVRAWPEARAGLDAGLPDLPVLFVHGEADPVVPFPDAQANAAALPGATIVSFPGDLHDVLNESDRDQVHDAVAAFVTTAVGLTAARR</sequence>
<dbReference type="PANTHER" id="PTHR11614">
    <property type="entry name" value="PHOSPHOLIPASE-RELATED"/>
    <property type="match status" value="1"/>
</dbReference>
<keyword evidence="2" id="KW-0378">Hydrolase</keyword>
<accession>A0A521FTK3</accession>
<organism evidence="2 3">
    <name type="scientific">Geodermatophilus aquaeductus</name>
    <dbReference type="NCBI Taxonomy" id="1564161"/>
    <lineage>
        <taxon>Bacteria</taxon>
        <taxon>Bacillati</taxon>
        <taxon>Actinomycetota</taxon>
        <taxon>Actinomycetes</taxon>
        <taxon>Geodermatophilales</taxon>
        <taxon>Geodermatophilaceae</taxon>
        <taxon>Geodermatophilus</taxon>
    </lineage>
</organism>
<reference evidence="2 3" key="1">
    <citation type="submission" date="2017-05" db="EMBL/GenBank/DDBJ databases">
        <authorList>
            <person name="Varghese N."/>
            <person name="Submissions S."/>
        </authorList>
    </citation>
    <scope>NUCLEOTIDE SEQUENCE [LARGE SCALE GENOMIC DNA]</scope>
    <source>
        <strain evidence="2 3">DSM 46834</strain>
    </source>
</reference>
<protein>
    <submittedName>
        <fullName evidence="2">Lysophospholipase, alpha-beta hydrolase superfamily</fullName>
    </submittedName>
</protein>
<dbReference type="Proteomes" id="UP000317484">
    <property type="component" value="Unassembled WGS sequence"/>
</dbReference>
<evidence type="ECO:0000313" key="3">
    <source>
        <dbReference type="Proteomes" id="UP000317484"/>
    </source>
</evidence>
<evidence type="ECO:0000313" key="2">
    <source>
        <dbReference type="EMBL" id="SMO99499.1"/>
    </source>
</evidence>
<dbReference type="SUPFAM" id="SSF53474">
    <property type="entry name" value="alpha/beta-Hydrolases"/>
    <property type="match status" value="1"/>
</dbReference>
<dbReference type="EMBL" id="FXTJ01000017">
    <property type="protein sequence ID" value="SMO99499.1"/>
    <property type="molecule type" value="Genomic_DNA"/>
</dbReference>
<dbReference type="GO" id="GO:0016787">
    <property type="term" value="F:hydrolase activity"/>
    <property type="evidence" value="ECO:0007669"/>
    <property type="project" value="UniProtKB-KW"/>
</dbReference>
<dbReference type="InterPro" id="IPR022742">
    <property type="entry name" value="Hydrolase_4"/>
</dbReference>
<dbReference type="InterPro" id="IPR029058">
    <property type="entry name" value="AB_hydrolase_fold"/>
</dbReference>
<dbReference type="Pfam" id="PF12146">
    <property type="entry name" value="Hydrolase_4"/>
    <property type="match status" value="1"/>
</dbReference>
<dbReference type="InterPro" id="IPR000073">
    <property type="entry name" value="AB_hydrolase_1"/>
</dbReference>
<dbReference type="PRINTS" id="PR00111">
    <property type="entry name" value="ABHYDROLASE"/>
</dbReference>
<gene>
    <name evidence="2" type="ORF">SAMN06273567_1179</name>
</gene>
<dbReference type="RefSeq" id="WP_142461051.1">
    <property type="nucleotide sequence ID" value="NZ_FXTJ01000017.1"/>
</dbReference>
<feature type="domain" description="Serine aminopeptidase S33" evidence="1">
    <location>
        <begin position="21"/>
        <end position="249"/>
    </location>
</feature>
<dbReference type="AlphaFoldDB" id="A0A521FTK3"/>
<evidence type="ECO:0000259" key="1">
    <source>
        <dbReference type="Pfam" id="PF12146"/>
    </source>
</evidence>
<dbReference type="InterPro" id="IPR051044">
    <property type="entry name" value="MAG_DAG_Lipase"/>
</dbReference>
<name>A0A521FTK3_9ACTN</name>
<proteinExistence type="predicted"/>
<dbReference type="Gene3D" id="3.40.50.1820">
    <property type="entry name" value="alpha/beta hydrolase"/>
    <property type="match status" value="1"/>
</dbReference>
<keyword evidence="3" id="KW-1185">Reference proteome</keyword>